<dbReference type="Proteomes" id="UP001614394">
    <property type="component" value="Unassembled WGS sequence"/>
</dbReference>
<comment type="caution">
    <text evidence="1">The sequence shown here is derived from an EMBL/GenBank/DDBJ whole genome shotgun (WGS) entry which is preliminary data.</text>
</comment>
<protein>
    <submittedName>
        <fullName evidence="1">SRPBCC family protein</fullName>
    </submittedName>
</protein>
<gene>
    <name evidence="1" type="ORF">ACIGXA_11520</name>
</gene>
<organism evidence="1 2">
    <name type="scientific">Streptomyces fildesensis</name>
    <dbReference type="NCBI Taxonomy" id="375757"/>
    <lineage>
        <taxon>Bacteria</taxon>
        <taxon>Bacillati</taxon>
        <taxon>Actinomycetota</taxon>
        <taxon>Actinomycetes</taxon>
        <taxon>Kitasatosporales</taxon>
        <taxon>Streptomycetaceae</taxon>
        <taxon>Streptomyces</taxon>
    </lineage>
</organism>
<dbReference type="RefSeq" id="WP_399647289.1">
    <property type="nucleotide sequence ID" value="NZ_JBITYG010000003.1"/>
</dbReference>
<sequence length="162" mass="17658">MARRSRSPRPLRRVELDFLDTAPVRLVFTLGIIAPPEAVYRALAVDTAAWPAWFGAVKSARPTEVGRDVALAGGVRFQETVLVADAPKQYVYRADTCNAPGVRALLEEWRVEPVGPGSLVQWTFAMDGPAPLRVLMRVLRPGLGRAFRGAVLALDRRLAGVG</sequence>
<dbReference type="InterPro" id="IPR019587">
    <property type="entry name" value="Polyketide_cyclase/dehydratase"/>
</dbReference>
<evidence type="ECO:0000313" key="2">
    <source>
        <dbReference type="Proteomes" id="UP001614394"/>
    </source>
</evidence>
<dbReference type="CDD" id="cd07821">
    <property type="entry name" value="PYR_PYL_RCAR_like"/>
    <property type="match status" value="1"/>
</dbReference>
<dbReference type="InterPro" id="IPR023393">
    <property type="entry name" value="START-like_dom_sf"/>
</dbReference>
<dbReference type="EMBL" id="JBITYG010000003">
    <property type="protein sequence ID" value="MFI9101142.1"/>
    <property type="molecule type" value="Genomic_DNA"/>
</dbReference>
<proteinExistence type="predicted"/>
<name>A0ABW8C5F5_9ACTN</name>
<keyword evidence="2" id="KW-1185">Reference proteome</keyword>
<dbReference type="Gene3D" id="3.30.530.20">
    <property type="match status" value="1"/>
</dbReference>
<evidence type="ECO:0000313" key="1">
    <source>
        <dbReference type="EMBL" id="MFI9101142.1"/>
    </source>
</evidence>
<accession>A0ABW8C5F5</accession>
<dbReference type="Pfam" id="PF10604">
    <property type="entry name" value="Polyketide_cyc2"/>
    <property type="match status" value="1"/>
</dbReference>
<reference evidence="1 2" key="1">
    <citation type="submission" date="2024-10" db="EMBL/GenBank/DDBJ databases">
        <title>The Natural Products Discovery Center: Release of the First 8490 Sequenced Strains for Exploring Actinobacteria Biosynthetic Diversity.</title>
        <authorList>
            <person name="Kalkreuter E."/>
            <person name="Kautsar S.A."/>
            <person name="Yang D."/>
            <person name="Bader C.D."/>
            <person name="Teijaro C.N."/>
            <person name="Fluegel L."/>
            <person name="Davis C.M."/>
            <person name="Simpson J.R."/>
            <person name="Lauterbach L."/>
            <person name="Steele A.D."/>
            <person name="Gui C."/>
            <person name="Meng S."/>
            <person name="Li G."/>
            <person name="Viehrig K."/>
            <person name="Ye F."/>
            <person name="Su P."/>
            <person name="Kiefer A.F."/>
            <person name="Nichols A."/>
            <person name="Cepeda A.J."/>
            <person name="Yan W."/>
            <person name="Fan B."/>
            <person name="Jiang Y."/>
            <person name="Adhikari A."/>
            <person name="Zheng C.-J."/>
            <person name="Schuster L."/>
            <person name="Cowan T.M."/>
            <person name="Smanski M.J."/>
            <person name="Chevrette M.G."/>
            <person name="De Carvalho L.P.S."/>
            <person name="Shen B."/>
        </authorList>
    </citation>
    <scope>NUCLEOTIDE SEQUENCE [LARGE SCALE GENOMIC DNA]</scope>
    <source>
        <strain evidence="1 2">NPDC053399</strain>
    </source>
</reference>
<dbReference type="SUPFAM" id="SSF55961">
    <property type="entry name" value="Bet v1-like"/>
    <property type="match status" value="1"/>
</dbReference>